<dbReference type="SUPFAM" id="SSF56784">
    <property type="entry name" value="HAD-like"/>
    <property type="match status" value="1"/>
</dbReference>
<dbReference type="GO" id="GO:0140326">
    <property type="term" value="F:ATPase-coupled intramembrane lipid transporter activity"/>
    <property type="evidence" value="ECO:0007669"/>
    <property type="project" value="UniProtKB-EC"/>
</dbReference>
<dbReference type="PANTHER" id="PTHR24092">
    <property type="entry name" value="PROBABLE PHOSPHOLIPID-TRANSPORTING ATPASE"/>
    <property type="match status" value="1"/>
</dbReference>
<keyword evidence="6 12" id="KW-0067">ATP-binding</keyword>
<dbReference type="InterPro" id="IPR023214">
    <property type="entry name" value="HAD_sf"/>
</dbReference>
<dbReference type="FunFam" id="3.40.50.1000:FF:000221">
    <property type="entry name" value="Phospholipid-transporting ATPase"/>
    <property type="match status" value="1"/>
</dbReference>
<evidence type="ECO:0000313" key="16">
    <source>
        <dbReference type="EMBL" id="CAI8607084.1"/>
    </source>
</evidence>
<feature type="binding site" evidence="13">
    <location>
        <position position="294"/>
    </location>
    <ligand>
        <name>Mg(2+)</name>
        <dbReference type="ChEBI" id="CHEBI:18420"/>
    </ligand>
</feature>
<keyword evidence="5 12" id="KW-0547">Nucleotide-binding</keyword>
<feature type="transmembrane region" description="Helical" evidence="14">
    <location>
        <begin position="463"/>
        <end position="483"/>
    </location>
</feature>
<comment type="similarity">
    <text evidence="2 14">Belongs to the cation transport ATPase (P-type) (TC 3.A.3) family. Type IV subfamily.</text>
</comment>
<dbReference type="GO" id="GO:0045332">
    <property type="term" value="P:phospholipid translocation"/>
    <property type="evidence" value="ECO:0007669"/>
    <property type="project" value="TreeGrafter"/>
</dbReference>
<comment type="cofactor">
    <cofactor evidence="13">
        <name>Mg(2+)</name>
        <dbReference type="ChEBI" id="CHEBI:18420"/>
    </cofactor>
</comment>
<reference evidence="16 17" key="1">
    <citation type="submission" date="2023-01" db="EMBL/GenBank/DDBJ databases">
        <authorList>
            <person name="Kreplak J."/>
        </authorList>
    </citation>
    <scope>NUCLEOTIDE SEQUENCE [LARGE SCALE GENOMIC DNA]</scope>
</reference>
<proteinExistence type="inferred from homology"/>
<feature type="transmembrane region" description="Helical" evidence="14">
    <location>
        <begin position="495"/>
        <end position="514"/>
    </location>
</feature>
<dbReference type="InterPro" id="IPR006539">
    <property type="entry name" value="P-type_ATPase_IV"/>
</dbReference>
<evidence type="ECO:0000256" key="6">
    <source>
        <dbReference type="ARBA" id="ARBA00022840"/>
    </source>
</evidence>
<comment type="catalytic activity">
    <reaction evidence="11 14">
        <text>ATP + H2O + phospholipidSide 1 = ADP + phosphate + phospholipidSide 2.</text>
        <dbReference type="EC" id="7.6.2.1"/>
    </reaction>
</comment>
<dbReference type="Proteomes" id="UP001157006">
    <property type="component" value="Chromosome 4"/>
</dbReference>
<keyword evidence="4 13" id="KW-0479">Metal-binding</keyword>
<dbReference type="PANTHER" id="PTHR24092:SF91">
    <property type="entry name" value="PHOSPHOLIPID-TRANSPORTING ATPASE 1"/>
    <property type="match status" value="1"/>
</dbReference>
<evidence type="ECO:0000256" key="8">
    <source>
        <dbReference type="ARBA" id="ARBA00022967"/>
    </source>
</evidence>
<dbReference type="GO" id="GO:0005886">
    <property type="term" value="C:plasma membrane"/>
    <property type="evidence" value="ECO:0007669"/>
    <property type="project" value="TreeGrafter"/>
</dbReference>
<feature type="transmembrane region" description="Helical" evidence="14">
    <location>
        <begin position="387"/>
        <end position="404"/>
    </location>
</feature>
<feature type="binding site" evidence="12">
    <location>
        <position position="297"/>
    </location>
    <ligand>
        <name>ATP</name>
        <dbReference type="ChEBI" id="CHEBI:30616"/>
    </ligand>
</feature>
<feature type="domain" description="P-type ATPase C-terminal" evidence="15">
    <location>
        <begin position="320"/>
        <end position="560"/>
    </location>
</feature>
<feature type="transmembrane region" description="Helical" evidence="14">
    <location>
        <begin position="360"/>
        <end position="381"/>
    </location>
</feature>
<feature type="binding site" evidence="12">
    <location>
        <position position="168"/>
    </location>
    <ligand>
        <name>ATP</name>
        <dbReference type="ChEBI" id="CHEBI:30616"/>
    </ligand>
</feature>
<dbReference type="Gene3D" id="3.40.1110.10">
    <property type="entry name" value="Calcium-transporting ATPase, cytoplasmic domain N"/>
    <property type="match status" value="1"/>
</dbReference>
<accession>A0AAV1AAI7</accession>
<feature type="transmembrane region" description="Helical" evidence="14">
    <location>
        <begin position="520"/>
        <end position="545"/>
    </location>
</feature>
<evidence type="ECO:0000256" key="7">
    <source>
        <dbReference type="ARBA" id="ARBA00022842"/>
    </source>
</evidence>
<evidence type="ECO:0000256" key="2">
    <source>
        <dbReference type="ARBA" id="ARBA00008109"/>
    </source>
</evidence>
<dbReference type="EMBL" id="OX451739">
    <property type="protein sequence ID" value="CAI8607084.1"/>
    <property type="molecule type" value="Genomic_DNA"/>
</dbReference>
<evidence type="ECO:0000256" key="1">
    <source>
        <dbReference type="ARBA" id="ARBA00004141"/>
    </source>
</evidence>
<keyword evidence="8 14" id="KW-1278">Translocase</keyword>
<evidence type="ECO:0000256" key="10">
    <source>
        <dbReference type="ARBA" id="ARBA00023136"/>
    </source>
</evidence>
<dbReference type="GO" id="GO:0016887">
    <property type="term" value="F:ATP hydrolysis activity"/>
    <property type="evidence" value="ECO:0007669"/>
    <property type="project" value="InterPro"/>
</dbReference>
<dbReference type="GO" id="GO:0000287">
    <property type="term" value="F:magnesium ion binding"/>
    <property type="evidence" value="ECO:0007669"/>
    <property type="project" value="UniProtKB-UniRule"/>
</dbReference>
<protein>
    <recommendedName>
        <fullName evidence="14">Phospholipid-transporting ATPase</fullName>
        <ecNumber evidence="14">7.6.2.1</ecNumber>
    </recommendedName>
</protein>
<keyword evidence="7 13" id="KW-0460">Magnesium</keyword>
<dbReference type="Pfam" id="PF13246">
    <property type="entry name" value="Cation_ATPase"/>
    <property type="match status" value="1"/>
</dbReference>
<feature type="transmembrane region" description="Helical" evidence="14">
    <location>
        <begin position="433"/>
        <end position="457"/>
    </location>
</feature>
<dbReference type="Pfam" id="PF16212">
    <property type="entry name" value="PhoLip_ATPase_C"/>
    <property type="match status" value="1"/>
</dbReference>
<feature type="binding site" evidence="12">
    <location>
        <position position="268"/>
    </location>
    <ligand>
        <name>ATP</name>
        <dbReference type="ChEBI" id="CHEBI:30616"/>
    </ligand>
</feature>
<dbReference type="NCBIfam" id="TIGR01494">
    <property type="entry name" value="ATPase_P-type"/>
    <property type="match status" value="1"/>
</dbReference>
<dbReference type="AlphaFoldDB" id="A0AAV1AAI7"/>
<evidence type="ECO:0000256" key="3">
    <source>
        <dbReference type="ARBA" id="ARBA00022692"/>
    </source>
</evidence>
<keyword evidence="9 14" id="KW-1133">Transmembrane helix</keyword>
<evidence type="ECO:0000256" key="5">
    <source>
        <dbReference type="ARBA" id="ARBA00022741"/>
    </source>
</evidence>
<dbReference type="InterPro" id="IPR036412">
    <property type="entry name" value="HAD-like_sf"/>
</dbReference>
<evidence type="ECO:0000259" key="15">
    <source>
        <dbReference type="Pfam" id="PF16212"/>
    </source>
</evidence>
<evidence type="ECO:0000256" key="12">
    <source>
        <dbReference type="PIRSR" id="PIRSR606539-2"/>
    </source>
</evidence>
<evidence type="ECO:0000256" key="13">
    <source>
        <dbReference type="PIRSR" id="PIRSR606539-3"/>
    </source>
</evidence>
<comment type="subcellular location">
    <subcellularLocation>
        <location evidence="1 14">Membrane</location>
        <topology evidence="1 14">Multi-pass membrane protein</topology>
    </subcellularLocation>
</comment>
<evidence type="ECO:0000256" key="11">
    <source>
        <dbReference type="ARBA" id="ARBA00034036"/>
    </source>
</evidence>
<feature type="binding site" evidence="12">
    <location>
        <position position="29"/>
    </location>
    <ligand>
        <name>ATP</name>
        <dbReference type="ChEBI" id="CHEBI:30616"/>
    </ligand>
</feature>
<name>A0AAV1AAI7_VICFA</name>
<dbReference type="InterPro" id="IPR032630">
    <property type="entry name" value="P_typ_ATPase_c"/>
</dbReference>
<evidence type="ECO:0000256" key="9">
    <source>
        <dbReference type="ARBA" id="ARBA00022989"/>
    </source>
</evidence>
<feature type="binding site" evidence="12">
    <location>
        <position position="274"/>
    </location>
    <ligand>
        <name>ATP</name>
        <dbReference type="ChEBI" id="CHEBI:30616"/>
    </ligand>
</feature>
<dbReference type="InterPro" id="IPR001757">
    <property type="entry name" value="P_typ_ATPase"/>
</dbReference>
<dbReference type="GO" id="GO:0005524">
    <property type="term" value="F:ATP binding"/>
    <property type="evidence" value="ECO:0007669"/>
    <property type="project" value="UniProtKB-UniRule"/>
</dbReference>
<feature type="binding site" evidence="12">
    <location>
        <position position="87"/>
    </location>
    <ligand>
        <name>ATP</name>
        <dbReference type="ChEBI" id="CHEBI:30616"/>
    </ligand>
</feature>
<keyword evidence="10 14" id="KW-0472">Membrane</keyword>
<keyword evidence="3 14" id="KW-0812">Transmembrane</keyword>
<organism evidence="16 17">
    <name type="scientific">Vicia faba</name>
    <name type="common">Broad bean</name>
    <name type="synonym">Faba vulgaris</name>
    <dbReference type="NCBI Taxonomy" id="3906"/>
    <lineage>
        <taxon>Eukaryota</taxon>
        <taxon>Viridiplantae</taxon>
        <taxon>Streptophyta</taxon>
        <taxon>Embryophyta</taxon>
        <taxon>Tracheophyta</taxon>
        <taxon>Spermatophyta</taxon>
        <taxon>Magnoliopsida</taxon>
        <taxon>eudicotyledons</taxon>
        <taxon>Gunneridae</taxon>
        <taxon>Pentapetalae</taxon>
        <taxon>rosids</taxon>
        <taxon>fabids</taxon>
        <taxon>Fabales</taxon>
        <taxon>Fabaceae</taxon>
        <taxon>Papilionoideae</taxon>
        <taxon>50 kb inversion clade</taxon>
        <taxon>NPAAA clade</taxon>
        <taxon>Hologalegina</taxon>
        <taxon>IRL clade</taxon>
        <taxon>Fabeae</taxon>
        <taxon>Vicia</taxon>
    </lineage>
</organism>
<dbReference type="Gene3D" id="3.40.50.1000">
    <property type="entry name" value="HAD superfamily/HAD-like"/>
    <property type="match status" value="1"/>
</dbReference>
<feature type="binding site" evidence="12">
    <location>
        <position position="52"/>
    </location>
    <ligand>
        <name>ATP</name>
        <dbReference type="ChEBI" id="CHEBI:30616"/>
    </ligand>
</feature>
<evidence type="ECO:0000313" key="17">
    <source>
        <dbReference type="Proteomes" id="UP001157006"/>
    </source>
</evidence>
<dbReference type="SUPFAM" id="SSF81665">
    <property type="entry name" value="Calcium ATPase, transmembrane domain M"/>
    <property type="match status" value="1"/>
</dbReference>
<dbReference type="EC" id="7.6.2.1" evidence="14"/>
<gene>
    <name evidence="16" type="ORF">VFH_IV021560</name>
</gene>
<dbReference type="SUPFAM" id="SSF81660">
    <property type="entry name" value="Metal cation-transporting ATPase, ATP-binding domain N"/>
    <property type="match status" value="1"/>
</dbReference>
<dbReference type="InterPro" id="IPR023299">
    <property type="entry name" value="ATPase_P-typ_cyto_dom_N"/>
</dbReference>
<feature type="binding site" evidence="12">
    <location>
        <position position="169"/>
    </location>
    <ligand>
        <name>ATP</name>
        <dbReference type="ChEBI" id="CHEBI:30616"/>
    </ligand>
</feature>
<evidence type="ECO:0000256" key="14">
    <source>
        <dbReference type="RuleBase" id="RU362033"/>
    </source>
</evidence>
<keyword evidence="17" id="KW-1185">Reference proteome</keyword>
<dbReference type="NCBIfam" id="TIGR01652">
    <property type="entry name" value="ATPase-Plipid"/>
    <property type="match status" value="1"/>
</dbReference>
<feature type="binding site" evidence="12">
    <location>
        <position position="167"/>
    </location>
    <ligand>
        <name>ATP</name>
        <dbReference type="ChEBI" id="CHEBI:30616"/>
    </ligand>
</feature>
<evidence type="ECO:0000256" key="4">
    <source>
        <dbReference type="ARBA" id="ARBA00022723"/>
    </source>
</evidence>
<sequence>MLIERTSGYIVIDIHGERQRFNVLGLHEFDSDRKRMSVILGYIDNSVKLFVKGADTSMFSVINKSLNTDVIQATETHLHDYSSIGLRTLVIGMRDLNPSEFDQWHFAFEAASTSLIGRAALLRKVAANVENNLCILGATAIEDKLQQGVPESIQSLRQAGIKVWVLTGDKQETAISIGYSSRLLTSGMTQFRIKSNNRESCRRHLQDALLMSRKNEVGNYFDGNSVEVVSTPMALIIDGTSLVYILDNELEEELFELSQRCSVVLCCRVAPLQKAGIVSLVKKRTADMTLAIGDGANDVSMIQMADVGVGISGQEGRQAVMASDFAMGQFRFLVPLLFIHGHWNYQRLGYMVLYNFYRNAVFVLILFWYVLFTAFTVTTAINEWSSVLYSIVYTAVPTIVVGILDKDLSKRTLLHNPQLYGAGQRQEAYNKKLFWLMIADTLWQSIVVFFAPLFAYWGSTIDIASIGDLWTLSVVILVNLHLAMDVIRWSWITHASIWGSIVATFICVMIIDAIPALHGYWAIFDVAGTALFWLCLIGIQIAALLPRFVVKFIHQYYCPNDIQISREVEKFKNLRINGNAEIEMLHISNPQR</sequence>
<feature type="binding site" evidence="12">
    <location>
        <position position="298"/>
    </location>
    <ligand>
        <name>ATP</name>
        <dbReference type="ChEBI" id="CHEBI:30616"/>
    </ligand>
</feature>
<dbReference type="InterPro" id="IPR023298">
    <property type="entry name" value="ATPase_P-typ_TM_dom_sf"/>
</dbReference>
<feature type="binding site" evidence="13">
    <location>
        <position position="298"/>
    </location>
    <ligand>
        <name>Mg(2+)</name>
        <dbReference type="ChEBI" id="CHEBI:18420"/>
    </ligand>
</feature>